<proteinExistence type="predicted"/>
<keyword evidence="3" id="KW-1185">Reference proteome</keyword>
<evidence type="ECO:0000313" key="2">
    <source>
        <dbReference type="EMBL" id="GIE70748.1"/>
    </source>
</evidence>
<comment type="caution">
    <text evidence="2">The sequence shown here is derived from an EMBL/GenBank/DDBJ whole genome shotgun (WGS) entry which is preliminary data.</text>
</comment>
<name>A0ABQ4BJ89_9ACTN</name>
<reference evidence="2 3" key="1">
    <citation type="submission" date="2021-01" db="EMBL/GenBank/DDBJ databases">
        <title>Whole genome shotgun sequence of Actinoplanes palleronii NBRC 14916.</title>
        <authorList>
            <person name="Komaki H."/>
            <person name="Tamura T."/>
        </authorList>
    </citation>
    <scope>NUCLEOTIDE SEQUENCE [LARGE SCALE GENOMIC DNA]</scope>
    <source>
        <strain evidence="2 3">NBRC 14916</strain>
    </source>
</reference>
<gene>
    <name evidence="2" type="ORF">Apa02nite_068560</name>
</gene>
<dbReference type="Proteomes" id="UP000624709">
    <property type="component" value="Unassembled WGS sequence"/>
</dbReference>
<feature type="region of interest" description="Disordered" evidence="1">
    <location>
        <begin position="74"/>
        <end position="105"/>
    </location>
</feature>
<protein>
    <recommendedName>
        <fullName evidence="4">HNH endonuclease</fullName>
    </recommendedName>
</protein>
<dbReference type="EMBL" id="BOMS01000110">
    <property type="protein sequence ID" value="GIE70748.1"/>
    <property type="molecule type" value="Genomic_DNA"/>
</dbReference>
<sequence length="105" mass="11696">MARQHVCAEPGCPEVQAERRCPIHRRSTERARGTRQQRGYDADHVRRRNAVKPAVERGEKKCARCGLPILPGDEWALDHDDERTGYLGPSHSTCNNSAGGKAAHQ</sequence>
<feature type="region of interest" description="Disordered" evidence="1">
    <location>
        <begin position="22"/>
        <end position="43"/>
    </location>
</feature>
<accession>A0ABQ4BJ89</accession>
<evidence type="ECO:0008006" key="4">
    <source>
        <dbReference type="Google" id="ProtNLM"/>
    </source>
</evidence>
<evidence type="ECO:0000256" key="1">
    <source>
        <dbReference type="SAM" id="MobiDB-lite"/>
    </source>
</evidence>
<evidence type="ECO:0000313" key="3">
    <source>
        <dbReference type="Proteomes" id="UP000624709"/>
    </source>
</evidence>
<organism evidence="2 3">
    <name type="scientific">Actinoplanes palleronii</name>
    <dbReference type="NCBI Taxonomy" id="113570"/>
    <lineage>
        <taxon>Bacteria</taxon>
        <taxon>Bacillati</taxon>
        <taxon>Actinomycetota</taxon>
        <taxon>Actinomycetes</taxon>
        <taxon>Micromonosporales</taxon>
        <taxon>Micromonosporaceae</taxon>
        <taxon>Actinoplanes</taxon>
    </lineage>
</organism>